<evidence type="ECO:0000256" key="32">
    <source>
        <dbReference type="ARBA" id="ARBA00047653"/>
    </source>
</evidence>
<dbReference type="UniPathway" id="UPA00256"/>
<dbReference type="Gene3D" id="1.10.238.10">
    <property type="entry name" value="EF-hand"/>
    <property type="match status" value="2"/>
</dbReference>
<keyword evidence="19" id="KW-0106">Calcium</keyword>
<evidence type="ECO:0000256" key="34">
    <source>
        <dbReference type="ARBA" id="ARBA00048386"/>
    </source>
</evidence>
<evidence type="ECO:0000256" key="37">
    <source>
        <dbReference type="ARBA" id="ARBA00049053"/>
    </source>
</evidence>
<keyword evidence="15" id="KW-0153">Cholesterol metabolism</keyword>
<evidence type="ECO:0000256" key="30">
    <source>
        <dbReference type="ARBA" id="ARBA00047458"/>
    </source>
</evidence>
<feature type="domain" description="EF-hand" evidence="44">
    <location>
        <begin position="140"/>
        <end position="175"/>
    </location>
</feature>
<dbReference type="PROSITE" id="PS01173">
    <property type="entry name" value="LIPASE_GDXG_HIS"/>
    <property type="match status" value="1"/>
</dbReference>
<dbReference type="EC" id="3.1.1.79" evidence="10"/>
<comment type="catalytic activity">
    <reaction evidence="25">
        <text>1-O-hexadecyl-2-acetyl-sn-glycerol + H2O = 1-O-hexadecyl-sn-glycerol + acetate + H(+)</text>
        <dbReference type="Rhea" id="RHEA:38563"/>
        <dbReference type="ChEBI" id="CHEBI:15377"/>
        <dbReference type="ChEBI" id="CHEBI:15378"/>
        <dbReference type="ChEBI" id="CHEBI:30089"/>
        <dbReference type="ChEBI" id="CHEBI:34115"/>
        <dbReference type="ChEBI" id="CHEBI:75936"/>
    </reaction>
    <physiologicalReaction direction="left-to-right" evidence="25">
        <dbReference type="Rhea" id="RHEA:38564"/>
    </physiologicalReaction>
</comment>
<evidence type="ECO:0000256" key="6">
    <source>
        <dbReference type="ARBA" id="ARBA00004514"/>
    </source>
</evidence>
<evidence type="ECO:0000256" key="10">
    <source>
        <dbReference type="ARBA" id="ARBA00013088"/>
    </source>
</evidence>
<evidence type="ECO:0000256" key="33">
    <source>
        <dbReference type="ARBA" id="ARBA00047674"/>
    </source>
</evidence>
<comment type="catalytic activity">
    <reaction evidence="33">
        <text>a diacylglycerol + H2O = a monoacylglycerol + a fatty acid + H(+)</text>
        <dbReference type="Rhea" id="RHEA:32731"/>
        <dbReference type="ChEBI" id="CHEBI:15377"/>
        <dbReference type="ChEBI" id="CHEBI:15378"/>
        <dbReference type="ChEBI" id="CHEBI:17408"/>
        <dbReference type="ChEBI" id="CHEBI:18035"/>
        <dbReference type="ChEBI" id="CHEBI:28868"/>
        <dbReference type="EC" id="3.1.1.79"/>
    </reaction>
</comment>
<dbReference type="Pfam" id="PF06350">
    <property type="entry name" value="HSL_N"/>
    <property type="match status" value="1"/>
</dbReference>
<keyword evidence="23" id="KW-1207">Sterol metabolism</keyword>
<evidence type="ECO:0000256" key="26">
    <source>
        <dbReference type="ARBA" id="ARBA00030031"/>
    </source>
</evidence>
<evidence type="ECO:0000256" key="35">
    <source>
        <dbReference type="ARBA" id="ARBA00048657"/>
    </source>
</evidence>
<comment type="catalytic activity">
    <reaction evidence="39">
        <text>a monoacylglycerol + H2O = glycerol + a fatty acid + H(+)</text>
        <dbReference type="Rhea" id="RHEA:15245"/>
        <dbReference type="ChEBI" id="CHEBI:15377"/>
        <dbReference type="ChEBI" id="CHEBI:15378"/>
        <dbReference type="ChEBI" id="CHEBI:17408"/>
        <dbReference type="ChEBI" id="CHEBI:17754"/>
        <dbReference type="ChEBI" id="CHEBI:28868"/>
        <dbReference type="EC" id="3.1.1.79"/>
    </reaction>
</comment>
<dbReference type="InterPro" id="IPR002048">
    <property type="entry name" value="EF_hand_dom"/>
</dbReference>
<evidence type="ECO:0000256" key="28">
    <source>
        <dbReference type="ARBA" id="ARBA00046695"/>
    </source>
</evidence>
<feature type="region of interest" description="Disordered" evidence="43">
    <location>
        <begin position="829"/>
        <end position="858"/>
    </location>
</feature>
<evidence type="ECO:0000256" key="8">
    <source>
        <dbReference type="ARBA" id="ARBA00005189"/>
    </source>
</evidence>
<evidence type="ECO:0000256" key="39">
    <source>
        <dbReference type="ARBA" id="ARBA00049208"/>
    </source>
</evidence>
<comment type="catalytic activity">
    <reaction evidence="32">
        <text>cholesteryl (9Z-octadecenoate) + H2O = cholesterol + (9Z)-octadecenoate + H(+)</text>
        <dbReference type="Rhea" id="RHEA:33875"/>
        <dbReference type="ChEBI" id="CHEBI:15377"/>
        <dbReference type="ChEBI" id="CHEBI:15378"/>
        <dbReference type="ChEBI" id="CHEBI:16113"/>
        <dbReference type="ChEBI" id="CHEBI:30823"/>
        <dbReference type="ChEBI" id="CHEBI:46898"/>
    </reaction>
    <physiologicalReaction direction="left-to-right" evidence="32">
        <dbReference type="Rhea" id="RHEA:33876"/>
    </physiologicalReaction>
</comment>
<evidence type="ECO:0000256" key="9">
    <source>
        <dbReference type="ARBA" id="ARBA00010515"/>
    </source>
</evidence>
<evidence type="ECO:0000256" key="36">
    <source>
        <dbReference type="ARBA" id="ARBA00048674"/>
    </source>
</evidence>
<evidence type="ECO:0000256" key="41">
    <source>
        <dbReference type="ARBA" id="ARBA00049461"/>
    </source>
</evidence>
<keyword evidence="21" id="KW-0443">Lipid metabolism</keyword>
<evidence type="ECO:0000256" key="25">
    <source>
        <dbReference type="ARBA" id="ARBA00023406"/>
    </source>
</evidence>
<evidence type="ECO:0000256" key="42">
    <source>
        <dbReference type="ARBA" id="ARBA00049519"/>
    </source>
</evidence>
<keyword evidence="16" id="KW-0551">Lipid droplet</keyword>
<comment type="catalytic activity">
    <reaction evidence="30">
        <text>1,2-di-(9Z-octadecenoyl)-glycerol + H2O = 2-(9Z-octadecenoyl)-glycerol + (9Z)-octadecenoate + H(+)</text>
        <dbReference type="Rhea" id="RHEA:38659"/>
        <dbReference type="ChEBI" id="CHEBI:15377"/>
        <dbReference type="ChEBI" id="CHEBI:15378"/>
        <dbReference type="ChEBI" id="CHEBI:30823"/>
        <dbReference type="ChEBI" id="CHEBI:52323"/>
        <dbReference type="ChEBI" id="CHEBI:73990"/>
    </reaction>
    <physiologicalReaction direction="left-to-right" evidence="30">
        <dbReference type="Rhea" id="RHEA:38660"/>
    </physiologicalReaction>
</comment>
<comment type="catalytic activity">
    <reaction evidence="40">
        <text>1,3-di-(9Z-octadecenoyl)-glycerol + H2O = 1-(9Z-octadecenoyl)-glycerol + (9Z)-octadecenoate + H(+)</text>
        <dbReference type="Rhea" id="RHEA:39939"/>
        <dbReference type="ChEBI" id="CHEBI:15377"/>
        <dbReference type="ChEBI" id="CHEBI:15378"/>
        <dbReference type="ChEBI" id="CHEBI:30823"/>
        <dbReference type="ChEBI" id="CHEBI:75342"/>
        <dbReference type="ChEBI" id="CHEBI:75735"/>
    </reaction>
    <physiologicalReaction direction="left-to-right" evidence="40">
        <dbReference type="Rhea" id="RHEA:39940"/>
    </physiologicalReaction>
</comment>
<dbReference type="InterPro" id="IPR018247">
    <property type="entry name" value="EF_Hand_1_Ca_BS"/>
</dbReference>
<dbReference type="GO" id="GO:0005811">
    <property type="term" value="C:lipid droplet"/>
    <property type="evidence" value="ECO:0007669"/>
    <property type="project" value="UniProtKB-SubCell"/>
</dbReference>
<evidence type="ECO:0000256" key="11">
    <source>
        <dbReference type="ARBA" id="ARBA00013254"/>
    </source>
</evidence>
<comment type="caution">
    <text evidence="45">The sequence shown here is derived from an EMBL/GenBank/DDBJ whole genome shotgun (WGS) entry which is preliminary data.</text>
</comment>
<evidence type="ECO:0000256" key="18">
    <source>
        <dbReference type="ARBA" id="ARBA00022801"/>
    </source>
</evidence>
<keyword evidence="17" id="KW-0677">Repeat</keyword>
<evidence type="ECO:0000256" key="15">
    <source>
        <dbReference type="ARBA" id="ARBA00022548"/>
    </source>
</evidence>
<evidence type="ECO:0000256" key="21">
    <source>
        <dbReference type="ARBA" id="ARBA00023098"/>
    </source>
</evidence>
<keyword evidence="18" id="KW-0378">Hydrolase</keyword>
<dbReference type="GO" id="GO:0005509">
    <property type="term" value="F:calcium ion binding"/>
    <property type="evidence" value="ECO:0007669"/>
    <property type="project" value="InterPro"/>
</dbReference>
<dbReference type="EMBL" id="CAJNOJ010000087">
    <property type="protein sequence ID" value="CAF1075914.1"/>
    <property type="molecule type" value="Genomic_DNA"/>
</dbReference>
<comment type="pathway">
    <text evidence="7">Glycerolipid metabolism; triacylglycerol degradation.</text>
</comment>
<evidence type="ECO:0000256" key="19">
    <source>
        <dbReference type="ARBA" id="ARBA00022837"/>
    </source>
</evidence>
<organism evidence="45 46">
    <name type="scientific">Adineta ricciae</name>
    <name type="common">Rotifer</name>
    <dbReference type="NCBI Taxonomy" id="249248"/>
    <lineage>
        <taxon>Eukaryota</taxon>
        <taxon>Metazoa</taxon>
        <taxon>Spiralia</taxon>
        <taxon>Gnathifera</taxon>
        <taxon>Rotifera</taxon>
        <taxon>Eurotatoria</taxon>
        <taxon>Bdelloidea</taxon>
        <taxon>Adinetida</taxon>
        <taxon>Adinetidae</taxon>
        <taxon>Adineta</taxon>
    </lineage>
</organism>
<evidence type="ECO:0000256" key="22">
    <source>
        <dbReference type="ARBA" id="ARBA00023136"/>
    </source>
</evidence>
<dbReference type="InterPro" id="IPR029058">
    <property type="entry name" value="AB_hydrolase_fold"/>
</dbReference>
<evidence type="ECO:0000256" key="27">
    <source>
        <dbReference type="ARBA" id="ARBA00031112"/>
    </source>
</evidence>
<proteinExistence type="inferred from homology"/>
<dbReference type="PANTHER" id="PTHR23025">
    <property type="entry name" value="TRIACYLGLYCEROL LIPASE"/>
    <property type="match status" value="1"/>
</dbReference>
<comment type="pathway">
    <text evidence="8">Lipid metabolism.</text>
</comment>
<evidence type="ECO:0000256" key="7">
    <source>
        <dbReference type="ARBA" id="ARBA00004879"/>
    </source>
</evidence>
<dbReference type="OrthoDB" id="408631at2759"/>
<evidence type="ECO:0000256" key="17">
    <source>
        <dbReference type="ARBA" id="ARBA00022737"/>
    </source>
</evidence>
<comment type="catalytic activity">
    <reaction evidence="1">
        <text>a triacylglycerol + H2O = a diacylglycerol + a fatty acid + H(+)</text>
        <dbReference type="Rhea" id="RHEA:12044"/>
        <dbReference type="ChEBI" id="CHEBI:15377"/>
        <dbReference type="ChEBI" id="CHEBI:15378"/>
        <dbReference type="ChEBI" id="CHEBI:17855"/>
        <dbReference type="ChEBI" id="CHEBI:18035"/>
        <dbReference type="ChEBI" id="CHEBI:28868"/>
        <dbReference type="EC" id="3.1.1.79"/>
    </reaction>
</comment>
<dbReference type="InterPro" id="IPR002168">
    <property type="entry name" value="Lipase_GDXG_HIS_AS"/>
</dbReference>
<dbReference type="Pfam" id="PF13499">
    <property type="entry name" value="EF-hand_7"/>
    <property type="match status" value="1"/>
</dbReference>
<dbReference type="InterPro" id="IPR013094">
    <property type="entry name" value="AB_hydrolase_3"/>
</dbReference>
<evidence type="ECO:0000256" key="12">
    <source>
        <dbReference type="ARBA" id="ARBA00015845"/>
    </source>
</evidence>
<comment type="catalytic activity">
    <reaction evidence="35">
        <text>1,2-di-(9Z-octadecenoyl)-glycerol + (9Z)-octadecenoate + H(+) = 1,2,3-tri-(9Z-octadecenoyl)-glycerol + H2O</text>
        <dbReference type="Rhea" id="RHEA:38379"/>
        <dbReference type="ChEBI" id="CHEBI:15377"/>
        <dbReference type="ChEBI" id="CHEBI:15378"/>
        <dbReference type="ChEBI" id="CHEBI:30823"/>
        <dbReference type="ChEBI" id="CHEBI:52323"/>
        <dbReference type="ChEBI" id="CHEBI:53753"/>
    </reaction>
    <physiologicalReaction direction="right-to-left" evidence="35">
        <dbReference type="Rhea" id="RHEA:38381"/>
    </physiologicalReaction>
</comment>
<evidence type="ECO:0000256" key="38">
    <source>
        <dbReference type="ARBA" id="ARBA00049143"/>
    </source>
</evidence>
<name>A0A814MFR8_ADIRI</name>
<feature type="region of interest" description="Disordered" evidence="43">
    <location>
        <begin position="612"/>
        <end position="638"/>
    </location>
</feature>
<dbReference type="Proteomes" id="UP000663852">
    <property type="component" value="Unassembled WGS sequence"/>
</dbReference>
<dbReference type="SUPFAM" id="SSF53474">
    <property type="entry name" value="alpha/beta-Hydrolases"/>
    <property type="match status" value="1"/>
</dbReference>
<comment type="catalytic activity">
    <reaction evidence="36">
        <text>1,2-di-(9Z-octadecenoyl)-glycerol + H2O = (9Z-octadecenoyl)-glycerol + (9Z)-octadecenoate + H(+)</text>
        <dbReference type="Rhea" id="RHEA:38455"/>
        <dbReference type="ChEBI" id="CHEBI:15377"/>
        <dbReference type="ChEBI" id="CHEBI:15378"/>
        <dbReference type="ChEBI" id="CHEBI:30823"/>
        <dbReference type="ChEBI" id="CHEBI:52323"/>
        <dbReference type="ChEBI" id="CHEBI:75937"/>
    </reaction>
    <physiologicalReaction direction="left-to-right" evidence="36">
        <dbReference type="Rhea" id="RHEA:38456"/>
    </physiologicalReaction>
</comment>
<comment type="catalytic activity">
    <reaction evidence="42">
        <text>1,2-di-(9Z-octadecenoyl)-sn-glycerol + H2O = (9Z-octadecenoyl)-glycerol + (9Z)-octadecenoate + H(+)</text>
        <dbReference type="Rhea" id="RHEA:39935"/>
        <dbReference type="ChEBI" id="CHEBI:15377"/>
        <dbReference type="ChEBI" id="CHEBI:15378"/>
        <dbReference type="ChEBI" id="CHEBI:30823"/>
        <dbReference type="ChEBI" id="CHEBI:52333"/>
        <dbReference type="ChEBI" id="CHEBI:75937"/>
    </reaction>
    <physiologicalReaction direction="left-to-right" evidence="42">
        <dbReference type="Rhea" id="RHEA:39936"/>
    </physiologicalReaction>
</comment>
<evidence type="ECO:0000256" key="1">
    <source>
        <dbReference type="ARBA" id="ARBA00000803"/>
    </source>
</evidence>
<comment type="catalytic activity">
    <reaction evidence="38">
        <text>2,3-di-(9Z)-octadecenoyl-sn-glycerol + H2O = 2-(9Z-octadecenoyl)-glycerol + (9Z)-octadecenoate + H(+)</text>
        <dbReference type="Rhea" id="RHEA:38383"/>
        <dbReference type="ChEBI" id="CHEBI:15377"/>
        <dbReference type="ChEBI" id="CHEBI:15378"/>
        <dbReference type="ChEBI" id="CHEBI:30823"/>
        <dbReference type="ChEBI" id="CHEBI:73990"/>
        <dbReference type="ChEBI" id="CHEBI:75824"/>
    </reaction>
    <physiologicalReaction direction="left-to-right" evidence="38">
        <dbReference type="Rhea" id="RHEA:38384"/>
    </physiologicalReaction>
</comment>
<evidence type="ECO:0000256" key="16">
    <source>
        <dbReference type="ARBA" id="ARBA00022677"/>
    </source>
</evidence>
<evidence type="ECO:0000256" key="29">
    <source>
        <dbReference type="ARBA" id="ARBA00047438"/>
    </source>
</evidence>
<comment type="subunit">
    <text evidence="28">Monomer and homodimer. Interacts with CAVIN1 in the adipocyte cytoplasm. Interacts with PLIN5.</text>
</comment>
<dbReference type="Pfam" id="PF07859">
    <property type="entry name" value="Abhydrolase_3"/>
    <property type="match status" value="2"/>
</dbReference>
<keyword evidence="20" id="KW-0442">Lipid degradation</keyword>
<dbReference type="SMART" id="SM00054">
    <property type="entry name" value="EFh"/>
    <property type="match status" value="3"/>
</dbReference>
<dbReference type="GO" id="GO:0008203">
    <property type="term" value="P:cholesterol metabolic process"/>
    <property type="evidence" value="ECO:0007669"/>
    <property type="project" value="UniProtKB-KW"/>
</dbReference>
<keyword evidence="14" id="KW-0963">Cytoplasm</keyword>
<evidence type="ECO:0000256" key="24">
    <source>
        <dbReference type="ARBA" id="ARBA00023221"/>
    </source>
</evidence>
<evidence type="ECO:0000256" key="5">
    <source>
        <dbReference type="ARBA" id="ARBA00004502"/>
    </source>
</evidence>
<reference evidence="45" key="1">
    <citation type="submission" date="2021-02" db="EMBL/GenBank/DDBJ databases">
        <authorList>
            <person name="Nowell W R."/>
        </authorList>
    </citation>
    <scope>NUCLEOTIDE SEQUENCE</scope>
</reference>
<evidence type="ECO:0000256" key="43">
    <source>
        <dbReference type="SAM" id="MobiDB-lite"/>
    </source>
</evidence>
<evidence type="ECO:0000256" key="13">
    <source>
        <dbReference type="ARBA" id="ARBA00022475"/>
    </source>
</evidence>
<dbReference type="GO" id="GO:0019433">
    <property type="term" value="P:triglyceride catabolic process"/>
    <property type="evidence" value="ECO:0007669"/>
    <property type="project" value="UniProtKB-UniPathway"/>
</dbReference>
<evidence type="ECO:0000256" key="14">
    <source>
        <dbReference type="ARBA" id="ARBA00022490"/>
    </source>
</evidence>
<comment type="catalytic activity">
    <reaction evidence="34">
        <text>1,2,3-tri-(9Z-octadecenoyl)-glycerol + H2O = di-(9Z)-octadecenoylglycerol + (9Z)-octadecenoate + H(+)</text>
        <dbReference type="Rhea" id="RHEA:38575"/>
        <dbReference type="ChEBI" id="CHEBI:15377"/>
        <dbReference type="ChEBI" id="CHEBI:15378"/>
        <dbReference type="ChEBI" id="CHEBI:30823"/>
        <dbReference type="ChEBI" id="CHEBI:53753"/>
        <dbReference type="ChEBI" id="CHEBI:75945"/>
    </reaction>
    <physiologicalReaction direction="left-to-right" evidence="34">
        <dbReference type="Rhea" id="RHEA:38576"/>
    </physiologicalReaction>
</comment>
<dbReference type="CDD" id="cd00051">
    <property type="entry name" value="EFh"/>
    <property type="match status" value="1"/>
</dbReference>
<dbReference type="GO" id="GO:0004771">
    <property type="term" value="F:sterol ester esterase activity"/>
    <property type="evidence" value="ECO:0007669"/>
    <property type="project" value="TreeGrafter"/>
</dbReference>
<feature type="domain" description="EF-hand" evidence="44">
    <location>
        <begin position="99"/>
        <end position="134"/>
    </location>
</feature>
<evidence type="ECO:0000259" key="44">
    <source>
        <dbReference type="PROSITE" id="PS50222"/>
    </source>
</evidence>
<dbReference type="EC" id="3.1.1.23" evidence="11"/>
<dbReference type="GO" id="GO:0004806">
    <property type="term" value="F:triacylglycerol lipase activity"/>
    <property type="evidence" value="ECO:0007669"/>
    <property type="project" value="TreeGrafter"/>
</dbReference>
<keyword evidence="13" id="KW-1003">Cell membrane</keyword>
<evidence type="ECO:0000313" key="45">
    <source>
        <dbReference type="EMBL" id="CAF1075914.1"/>
    </source>
</evidence>
<evidence type="ECO:0000313" key="46">
    <source>
        <dbReference type="Proteomes" id="UP000663852"/>
    </source>
</evidence>
<comment type="catalytic activity">
    <reaction evidence="29">
        <text>1-(9Z-octadecenoyl)-glycerol + H2O = glycerol + (9Z)-octadecenoate + H(+)</text>
        <dbReference type="Rhea" id="RHEA:38487"/>
        <dbReference type="ChEBI" id="CHEBI:15377"/>
        <dbReference type="ChEBI" id="CHEBI:15378"/>
        <dbReference type="ChEBI" id="CHEBI:17754"/>
        <dbReference type="ChEBI" id="CHEBI:30823"/>
        <dbReference type="ChEBI" id="CHEBI:75342"/>
    </reaction>
    <physiologicalReaction direction="left-to-right" evidence="29">
        <dbReference type="Rhea" id="RHEA:38488"/>
    </physiologicalReaction>
</comment>
<evidence type="ECO:0000256" key="40">
    <source>
        <dbReference type="ARBA" id="ARBA00049372"/>
    </source>
</evidence>
<accession>A0A814MFR8</accession>
<feature type="domain" description="EF-hand" evidence="44">
    <location>
        <begin position="24"/>
        <end position="59"/>
    </location>
</feature>
<dbReference type="AlphaFoldDB" id="A0A814MFR8"/>
<keyword evidence="22" id="KW-0472">Membrane</keyword>
<evidence type="ECO:0000256" key="20">
    <source>
        <dbReference type="ARBA" id="ARBA00022963"/>
    </source>
</evidence>
<feature type="compositionally biased region" description="Polar residues" evidence="43">
    <location>
        <begin position="627"/>
        <end position="638"/>
    </location>
</feature>
<comment type="catalytic activity">
    <reaction evidence="31">
        <text>2-(5Z,8Z,11Z,14Z-eicosatetraenoyl)-glycerol + H2O = glycerol + (5Z,8Z,11Z,14Z)-eicosatetraenoate + H(+)</text>
        <dbReference type="Rhea" id="RHEA:26132"/>
        <dbReference type="ChEBI" id="CHEBI:15377"/>
        <dbReference type="ChEBI" id="CHEBI:15378"/>
        <dbReference type="ChEBI" id="CHEBI:17754"/>
        <dbReference type="ChEBI" id="CHEBI:32395"/>
        <dbReference type="ChEBI" id="CHEBI:52392"/>
    </reaction>
    <physiologicalReaction direction="left-to-right" evidence="31">
        <dbReference type="Rhea" id="RHEA:26133"/>
    </physiologicalReaction>
</comment>
<comment type="catalytic activity">
    <reaction evidence="37">
        <text>all-trans-retinyl hexadecanoate + H2O = all-trans-retinol + hexadecanoate + H(+)</text>
        <dbReference type="Rhea" id="RHEA:13933"/>
        <dbReference type="ChEBI" id="CHEBI:7896"/>
        <dbReference type="ChEBI" id="CHEBI:15377"/>
        <dbReference type="ChEBI" id="CHEBI:15378"/>
        <dbReference type="ChEBI" id="CHEBI:17336"/>
        <dbReference type="ChEBI" id="CHEBI:17616"/>
    </reaction>
    <physiologicalReaction direction="left-to-right" evidence="37">
        <dbReference type="Rhea" id="RHEA:13934"/>
    </physiologicalReaction>
</comment>
<dbReference type="GO" id="GO:0005901">
    <property type="term" value="C:caveola"/>
    <property type="evidence" value="ECO:0007669"/>
    <property type="project" value="UniProtKB-SubCell"/>
</dbReference>
<dbReference type="GO" id="GO:0005829">
    <property type="term" value="C:cytosol"/>
    <property type="evidence" value="ECO:0007669"/>
    <property type="project" value="UniProtKB-SubCell"/>
</dbReference>
<dbReference type="PROSITE" id="PS50222">
    <property type="entry name" value="EF_HAND_2"/>
    <property type="match status" value="3"/>
</dbReference>
<comment type="similarity">
    <text evidence="9">Belongs to the 'GDXG' lipolytic enzyme family.</text>
</comment>
<gene>
    <name evidence="45" type="ORF">EDS130_LOCUS18694</name>
</gene>
<evidence type="ECO:0000256" key="23">
    <source>
        <dbReference type="ARBA" id="ARBA00023166"/>
    </source>
</evidence>
<dbReference type="PANTHER" id="PTHR23025:SF3">
    <property type="entry name" value="HORMONE-SENSITIVE LIPASE"/>
    <property type="match status" value="1"/>
</dbReference>
<dbReference type="PROSITE" id="PS00018">
    <property type="entry name" value="EF_HAND_1"/>
    <property type="match status" value="3"/>
</dbReference>
<dbReference type="GO" id="GO:0047372">
    <property type="term" value="F:monoacylglycerol lipase activity"/>
    <property type="evidence" value="ECO:0007669"/>
    <property type="project" value="UniProtKB-EC"/>
</dbReference>
<protein>
    <recommendedName>
        <fullName evidence="12">Hormone-sensitive lipase</fullName>
        <ecNumber evidence="11">3.1.1.23</ecNumber>
        <ecNumber evidence="10">3.1.1.79</ecNumber>
    </recommendedName>
    <alternativeName>
        <fullName evidence="27">Monoacylglycerol lipase LIPE</fullName>
    </alternativeName>
    <alternativeName>
        <fullName evidence="26">Retinyl ester hydrolase</fullName>
    </alternativeName>
</protein>
<dbReference type="FunFam" id="1.10.238.10:FF:000003">
    <property type="entry name" value="Calmodulin A"/>
    <property type="match status" value="1"/>
</dbReference>
<keyword evidence="24" id="KW-0753">Steroid metabolism</keyword>
<dbReference type="InterPro" id="IPR010468">
    <property type="entry name" value="HSL_N"/>
</dbReference>
<evidence type="ECO:0000256" key="4">
    <source>
        <dbReference type="ARBA" id="ARBA00004345"/>
    </source>
</evidence>
<comment type="catalytic activity">
    <reaction evidence="2">
        <text>Hydrolyzes glycerol monoesters of long-chain fatty acids.</text>
        <dbReference type="EC" id="3.1.1.23"/>
    </reaction>
</comment>
<dbReference type="SUPFAM" id="SSF47473">
    <property type="entry name" value="EF-hand"/>
    <property type="match status" value="1"/>
</dbReference>
<dbReference type="Gene3D" id="3.40.50.1820">
    <property type="entry name" value="alpha/beta hydrolase"/>
    <property type="match status" value="2"/>
</dbReference>
<evidence type="ECO:0000256" key="3">
    <source>
        <dbReference type="ARBA" id="ARBA00004236"/>
    </source>
</evidence>
<comment type="catalytic activity">
    <reaction evidence="41">
        <text>2-(9Z-octadecenoyl)-glycerol + H2O = glycerol + (9Z)-octadecenoate + H(+)</text>
        <dbReference type="Rhea" id="RHEA:38491"/>
        <dbReference type="ChEBI" id="CHEBI:15377"/>
        <dbReference type="ChEBI" id="CHEBI:15378"/>
        <dbReference type="ChEBI" id="CHEBI:17754"/>
        <dbReference type="ChEBI" id="CHEBI:30823"/>
        <dbReference type="ChEBI" id="CHEBI:73990"/>
    </reaction>
    <physiologicalReaction direction="left-to-right" evidence="41">
        <dbReference type="Rhea" id="RHEA:38492"/>
    </physiologicalReaction>
</comment>
<evidence type="ECO:0000256" key="31">
    <source>
        <dbReference type="ARBA" id="ARBA00047476"/>
    </source>
</evidence>
<comment type="subcellular location">
    <subcellularLocation>
        <location evidence="3">Cell membrane</location>
    </subcellularLocation>
    <subcellularLocation>
        <location evidence="6">Cytoplasm</location>
        <location evidence="6">Cytosol</location>
    </subcellularLocation>
    <subcellularLocation>
        <location evidence="5">Lipid droplet</location>
    </subcellularLocation>
    <subcellularLocation>
        <location evidence="4">Membrane</location>
        <location evidence="4">Caveola</location>
    </subcellularLocation>
</comment>
<dbReference type="InterPro" id="IPR011992">
    <property type="entry name" value="EF-hand-dom_pair"/>
</dbReference>
<sequence>MSTLRQNTTSARKVYLPRQPLTSEEVFEYTQAFILFDRDEDDYINAKDLSILIRSLEQNPTDDQIQQLIENIVDEECNLIDCKQFLIMMSVLKKTRDSDNKRELREIFDAIDGDGNGSIESEELRALMTLLTNGNDEMKLTKEEADAMIAEIDVDKDKRIGFDEFLTIQCYTPGNTYDTLSTDPTYENNGNVKFNRNIFSLLNDRVMEITEEPPSKAEKSKSSDGPFRSITDRFPIGTLTAAGGRLMSCLSKQSPVVTTKRKYTISANNNERSSLFQLSSSASATAIRTSTTTPSHLNRLPRTIQTSLTPPTPDTVGLDYNFDLTYTKLRELADTNCKYFSQQKTDVCRRFEHLLIQLLQSIDTSMPHIRYLTDNFHHFDYSAEIRANGYRALVVAHGQACLRTLDILQQVDTKRVGLLFNLMYSSRLFQDLESWTKALIAMQRIIALAAKMVDYSKKTVLYVDADHVPLDIELDYFKMVAYDSEYFFGRTCGFQFASSMQTMLTFLLAGLATYYETFNRSIPYAAASIATAPKYILFPEQRAKKCASIFRDSDYLFCKAFWNIVDHDYVKMGSRYIVPNVTVSKYFQIGPEPIEIGSVVVPPPTARPDNIEEPKERAVGNIGAGSDNPTGSGSEQPGQLVNIKLLSNEIREGMEELPLRKVDLEIASTKTLPMSDHLLVHIHGGGFIATSSSTHEIYLKPWALNFEIPIVSIDYSLAPEYPYPRAIEECYYAYAWILKNANKLGWNGKTLLLVGDSAGGNLVTIVTMKAIEAGLRKPDGIICFYTPFLLGYSMSPSRLMAIMDPLLNTGFLWRCLAAYAGIKADEEPAHDDLESAATSEDTGDTPAGKRRKIEKTLSSSDETAIDAAKLSTTNQNPEYIRDDTYYTRLGDIMGSRQAKLLRKLRESTLPNNPYMSPLRASDDVLRQFPTTYLVPCARDPFIDDNVEFARRLRDLKVPHHLTVVDEWPHGFLDFGFAATEIAQYNIEIIEMMKKIMQQSSENPGDVAAVPSRID</sequence>
<evidence type="ECO:0000256" key="2">
    <source>
        <dbReference type="ARBA" id="ARBA00001613"/>
    </source>
</evidence>